<organism evidence="2 3">
    <name type="scientific">Urechidicola vernalis</name>
    <dbReference type="NCBI Taxonomy" id="3075600"/>
    <lineage>
        <taxon>Bacteria</taxon>
        <taxon>Pseudomonadati</taxon>
        <taxon>Bacteroidota</taxon>
        <taxon>Flavobacteriia</taxon>
        <taxon>Flavobacteriales</taxon>
        <taxon>Flavobacteriaceae</taxon>
        <taxon>Urechidicola</taxon>
    </lineage>
</organism>
<keyword evidence="1" id="KW-0732">Signal</keyword>
<proteinExistence type="predicted"/>
<evidence type="ECO:0000256" key="1">
    <source>
        <dbReference type="SAM" id="SignalP"/>
    </source>
</evidence>
<dbReference type="EMBL" id="JAVRHV010000006">
    <property type="protein sequence ID" value="MDT0553891.1"/>
    <property type="molecule type" value="Genomic_DNA"/>
</dbReference>
<feature type="signal peptide" evidence="1">
    <location>
        <begin position="1"/>
        <end position="20"/>
    </location>
</feature>
<dbReference type="RefSeq" id="WP_311593977.1">
    <property type="nucleotide sequence ID" value="NZ_JAVRHV010000006.1"/>
</dbReference>
<keyword evidence="3" id="KW-1185">Reference proteome</keyword>
<reference evidence="2 3" key="1">
    <citation type="submission" date="2023-09" db="EMBL/GenBank/DDBJ databases">
        <authorList>
            <person name="Rey-Velasco X."/>
        </authorList>
    </citation>
    <scope>NUCLEOTIDE SEQUENCE [LARGE SCALE GENOMIC DNA]</scope>
    <source>
        <strain evidence="2 3">P050</strain>
    </source>
</reference>
<dbReference type="InterPro" id="IPR011467">
    <property type="entry name" value="DUF1573"/>
</dbReference>
<dbReference type="Pfam" id="PF07610">
    <property type="entry name" value="DUF1573"/>
    <property type="match status" value="1"/>
</dbReference>
<protein>
    <submittedName>
        <fullName evidence="2">DUF1573 domain-containing protein</fullName>
    </submittedName>
</protein>
<evidence type="ECO:0000313" key="2">
    <source>
        <dbReference type="EMBL" id="MDT0553891.1"/>
    </source>
</evidence>
<evidence type="ECO:0000313" key="3">
    <source>
        <dbReference type="Proteomes" id="UP001252186"/>
    </source>
</evidence>
<dbReference type="Gene3D" id="2.60.40.10">
    <property type="entry name" value="Immunoglobulins"/>
    <property type="match status" value="1"/>
</dbReference>
<dbReference type="PANTHER" id="PTHR37833">
    <property type="entry name" value="LIPOPROTEIN-RELATED"/>
    <property type="match status" value="1"/>
</dbReference>
<dbReference type="PROSITE" id="PS51257">
    <property type="entry name" value="PROKAR_LIPOPROTEIN"/>
    <property type="match status" value="1"/>
</dbReference>
<dbReference type="InterPro" id="IPR013783">
    <property type="entry name" value="Ig-like_fold"/>
</dbReference>
<name>A0ABU2Y6R8_9FLAO</name>
<accession>A0ABU2Y6R8</accession>
<gene>
    <name evidence="2" type="ORF">RM519_11585</name>
</gene>
<dbReference type="PANTHER" id="PTHR37833:SF1">
    <property type="entry name" value="SIGNAL PEPTIDE PROTEIN"/>
    <property type="match status" value="1"/>
</dbReference>
<dbReference type="Proteomes" id="UP001252186">
    <property type="component" value="Unassembled WGS sequence"/>
</dbReference>
<sequence>MRKFVLVLVAVAMVSFTSCKNENASAKVKSENVEAAAARDAEISKGVPVIEWNKTEHDFGNLKQGEKVETTFTLTNTGEGDLVITGARGSCGCTVPVWPKEAVKPGETAEIKVAFNSTGKKNKTTNTVTLTTNTEKGNEIVRIKAFVQPKEAAQ</sequence>
<comment type="caution">
    <text evidence="2">The sequence shown here is derived from an EMBL/GenBank/DDBJ whole genome shotgun (WGS) entry which is preliminary data.</text>
</comment>
<feature type="chain" id="PRO_5047061886" evidence="1">
    <location>
        <begin position="21"/>
        <end position="154"/>
    </location>
</feature>